<protein>
    <submittedName>
        <fullName evidence="3">MerR family transcriptional regulator</fullName>
    </submittedName>
</protein>
<reference evidence="4" key="1">
    <citation type="journal article" date="2019" name="Int. J. Syst. Evol. Microbiol.">
        <title>The Global Catalogue of Microorganisms (GCM) 10K type strain sequencing project: providing services to taxonomists for standard genome sequencing and annotation.</title>
        <authorList>
            <consortium name="The Broad Institute Genomics Platform"/>
            <consortium name="The Broad Institute Genome Sequencing Center for Infectious Disease"/>
            <person name="Wu L."/>
            <person name="Ma J."/>
        </authorList>
    </citation>
    <scope>NUCLEOTIDE SEQUENCE [LARGE SCALE GENOMIC DNA]</scope>
    <source>
        <strain evidence="4">JCM 16548</strain>
    </source>
</reference>
<dbReference type="InterPro" id="IPR011256">
    <property type="entry name" value="Reg_factor_effector_dom_sf"/>
</dbReference>
<dbReference type="SMART" id="SM00871">
    <property type="entry name" value="AraC_E_bind"/>
    <property type="match status" value="1"/>
</dbReference>
<dbReference type="SUPFAM" id="SSF55136">
    <property type="entry name" value="Probable bacterial effector-binding domain"/>
    <property type="match status" value="1"/>
</dbReference>
<sequence length="283" mass="31054">MTSTRPPSGDQLITAGRFAQETLLSAKALRIYADRGLLPPRRVDPTNGYRYYAEDQIRTGWLIALLRSADLSLDGIADIVGAPAAERPVLLERAVDAARQRAEVNLTVLDRARHHLRGESTMSEPSTRVESDRAVLSVLRRMRPDEMDQVISGEARRLREVARSAGLTVTGDAFGIFHAPVTDESDGPLEIAVPVDQLLGAEVSPDPGSDLRSYRLAGGHVAERLAEGRETDFPDILALYDEVHAWITASGRTPVGPPREIWHNAPSDPEPLRLTISWPYATD</sequence>
<feature type="domain" description="HTH merR-type" evidence="2">
    <location>
        <begin position="12"/>
        <end position="82"/>
    </location>
</feature>
<accession>A0ABP7DJW7</accession>
<dbReference type="Proteomes" id="UP001500051">
    <property type="component" value="Unassembled WGS sequence"/>
</dbReference>
<dbReference type="InterPro" id="IPR000551">
    <property type="entry name" value="MerR-type_HTH_dom"/>
</dbReference>
<dbReference type="PANTHER" id="PTHR30204:SF97">
    <property type="entry name" value="MERR FAMILY REGULATORY PROTEIN"/>
    <property type="match status" value="1"/>
</dbReference>
<dbReference type="Gene3D" id="1.10.1660.10">
    <property type="match status" value="1"/>
</dbReference>
<dbReference type="SMART" id="SM00422">
    <property type="entry name" value="HTH_MERR"/>
    <property type="match status" value="1"/>
</dbReference>
<dbReference type="PROSITE" id="PS50937">
    <property type="entry name" value="HTH_MERR_2"/>
    <property type="match status" value="1"/>
</dbReference>
<evidence type="ECO:0000259" key="2">
    <source>
        <dbReference type="PROSITE" id="PS50937"/>
    </source>
</evidence>
<dbReference type="InterPro" id="IPR047057">
    <property type="entry name" value="MerR_fam"/>
</dbReference>
<organism evidence="3 4">
    <name type="scientific">Microlunatus aurantiacus</name>
    <dbReference type="NCBI Taxonomy" id="446786"/>
    <lineage>
        <taxon>Bacteria</taxon>
        <taxon>Bacillati</taxon>
        <taxon>Actinomycetota</taxon>
        <taxon>Actinomycetes</taxon>
        <taxon>Propionibacteriales</taxon>
        <taxon>Propionibacteriaceae</taxon>
        <taxon>Microlunatus</taxon>
    </lineage>
</organism>
<proteinExistence type="predicted"/>
<name>A0ABP7DJW7_9ACTN</name>
<dbReference type="Pfam" id="PF13411">
    <property type="entry name" value="MerR_1"/>
    <property type="match status" value="1"/>
</dbReference>
<dbReference type="Gene3D" id="3.20.80.10">
    <property type="entry name" value="Regulatory factor, effector binding domain"/>
    <property type="match status" value="1"/>
</dbReference>
<dbReference type="RefSeq" id="WP_344812566.1">
    <property type="nucleotide sequence ID" value="NZ_BAAAYX010000009.1"/>
</dbReference>
<dbReference type="EMBL" id="BAAAYX010000009">
    <property type="protein sequence ID" value="GAA3705428.1"/>
    <property type="molecule type" value="Genomic_DNA"/>
</dbReference>
<evidence type="ECO:0000313" key="3">
    <source>
        <dbReference type="EMBL" id="GAA3705428.1"/>
    </source>
</evidence>
<gene>
    <name evidence="3" type="ORF">GCM10022204_23650</name>
</gene>
<dbReference type="SUPFAM" id="SSF46955">
    <property type="entry name" value="Putative DNA-binding domain"/>
    <property type="match status" value="1"/>
</dbReference>
<keyword evidence="1" id="KW-0238">DNA-binding</keyword>
<dbReference type="PANTHER" id="PTHR30204">
    <property type="entry name" value="REDOX-CYCLING DRUG-SENSING TRANSCRIPTIONAL ACTIVATOR SOXR"/>
    <property type="match status" value="1"/>
</dbReference>
<evidence type="ECO:0000256" key="1">
    <source>
        <dbReference type="ARBA" id="ARBA00023125"/>
    </source>
</evidence>
<dbReference type="InterPro" id="IPR009061">
    <property type="entry name" value="DNA-bd_dom_put_sf"/>
</dbReference>
<comment type="caution">
    <text evidence="3">The sequence shown here is derived from an EMBL/GenBank/DDBJ whole genome shotgun (WGS) entry which is preliminary data.</text>
</comment>
<dbReference type="InterPro" id="IPR010499">
    <property type="entry name" value="AraC_E-bd"/>
</dbReference>
<evidence type="ECO:0000313" key="4">
    <source>
        <dbReference type="Proteomes" id="UP001500051"/>
    </source>
</evidence>
<keyword evidence="4" id="KW-1185">Reference proteome</keyword>